<dbReference type="Gene3D" id="3.20.20.80">
    <property type="entry name" value="Glycosidases"/>
    <property type="match status" value="1"/>
</dbReference>
<proteinExistence type="inferred from homology"/>
<dbReference type="RefSeq" id="WP_305001069.1">
    <property type="nucleotide sequence ID" value="NZ_JAUQUB010000001.1"/>
</dbReference>
<name>A0ABT9BHY7_9MICO</name>
<reference evidence="4 5" key="1">
    <citation type="submission" date="2023-07" db="EMBL/GenBank/DDBJ databases">
        <title>Protaetiibacter sp. nov WY-16 isolated from soil.</title>
        <authorList>
            <person name="Liu B."/>
            <person name="Wan Y."/>
        </authorList>
    </citation>
    <scope>NUCLEOTIDE SEQUENCE [LARGE SCALE GENOMIC DNA]</scope>
    <source>
        <strain evidence="4 5">WY-16</strain>
    </source>
</reference>
<evidence type="ECO:0000313" key="4">
    <source>
        <dbReference type="EMBL" id="MDO7880637.1"/>
    </source>
</evidence>
<evidence type="ECO:0000256" key="1">
    <source>
        <dbReference type="ARBA" id="ARBA00009809"/>
    </source>
</evidence>
<dbReference type="PRINTS" id="PR00742">
    <property type="entry name" value="GLHYDRLASE35"/>
</dbReference>
<evidence type="ECO:0000259" key="3">
    <source>
        <dbReference type="Pfam" id="PF01301"/>
    </source>
</evidence>
<keyword evidence="4" id="KW-0378">Hydrolase</keyword>
<dbReference type="Proteomes" id="UP001241072">
    <property type="component" value="Unassembled WGS sequence"/>
</dbReference>
<dbReference type="GO" id="GO:0004565">
    <property type="term" value="F:beta-galactosidase activity"/>
    <property type="evidence" value="ECO:0007669"/>
    <property type="project" value="UniProtKB-EC"/>
</dbReference>
<dbReference type="EC" id="3.2.1.23" evidence="4"/>
<keyword evidence="5" id="KW-1185">Reference proteome</keyword>
<keyword evidence="4" id="KW-0326">Glycosidase</keyword>
<dbReference type="Pfam" id="PF01301">
    <property type="entry name" value="Glyco_hydro_35"/>
    <property type="match status" value="1"/>
</dbReference>
<sequence length="688" mass="75661">MIVPEAAEPLRDHLPLGGRGIAVTSRYLERDGIPVIPVSAEVHFSRIPRSAWDDELRKIAASGVTVLATYAIWIHHEQVEGQLRFDGSLDLRAFVELCRMHGLDVFLRVGPWAHAEARNGGFPDWLLARDLEPRSNDPRYLAEARRWFAALGEQLDGLELLAVQVENELYDDPEHLAALVDLARECGIDAPLWTGTAWGGAHLPIDRVLPLYAGYSEAFWIAHDAGYDASSASNFYYSDERDEVGVGADTRDSALTPSNLDPSRYPYATCELGGGMVSAYHRRPTALPDDVAALALTKLGSGSTWQGYYMFHDGINPARGLQESHATGARNDLPELSYDFGAPLGVMGESRPSLGKLRLQHHFLACFGDRLAPLPLVLPPDAPEVGDTTTLRWAVRGSGGRGFVFVTNHEPHVTLPEHRGVVFEGFPPVDIPSGAYFFWPFGFEWAGGVVDWATAQIVTAIGGVLVVTGGPDARLSFDGAEVPLRERVNVDGFLLLSRADAERAHVVGDRLVLCDDVVTPEWLYAEREHPEFDEWDGERFVRRVLEPGYPLPAEVPVTALREAGMPAPVRLGPWERASAPTDWTDAGRWRLDVSGLPMREGLRVLIELDWVGDVARAIVDGRPVDDRYFTGRSWMLPLDLLDGAAEVTIEVLSMDPAAPISLPEDARAALGDGRAAVRSARVRRVERR</sequence>
<comment type="caution">
    <text evidence="4">The sequence shown here is derived from an EMBL/GenBank/DDBJ whole genome shotgun (WGS) entry which is preliminary data.</text>
</comment>
<organism evidence="4 5">
    <name type="scientific">Antiquaquibacter soli</name>
    <dbReference type="NCBI Taxonomy" id="3064523"/>
    <lineage>
        <taxon>Bacteria</taxon>
        <taxon>Bacillati</taxon>
        <taxon>Actinomycetota</taxon>
        <taxon>Actinomycetes</taxon>
        <taxon>Micrococcales</taxon>
        <taxon>Microbacteriaceae</taxon>
        <taxon>Antiquaquibacter</taxon>
    </lineage>
</organism>
<gene>
    <name evidence="4" type="ORF">Q5716_00185</name>
</gene>
<comment type="similarity">
    <text evidence="1 2">Belongs to the glycosyl hydrolase 35 family.</text>
</comment>
<feature type="domain" description="Glycoside hydrolase 35 catalytic" evidence="3">
    <location>
        <begin position="30"/>
        <end position="362"/>
    </location>
</feature>
<accession>A0ABT9BHY7</accession>
<evidence type="ECO:0000256" key="2">
    <source>
        <dbReference type="RuleBase" id="RU003679"/>
    </source>
</evidence>
<dbReference type="InterPro" id="IPR001944">
    <property type="entry name" value="Glycoside_Hdrlase_35"/>
</dbReference>
<dbReference type="SUPFAM" id="SSF51445">
    <property type="entry name" value="(Trans)glycosidases"/>
    <property type="match status" value="1"/>
</dbReference>
<evidence type="ECO:0000313" key="5">
    <source>
        <dbReference type="Proteomes" id="UP001241072"/>
    </source>
</evidence>
<dbReference type="PANTHER" id="PTHR23421">
    <property type="entry name" value="BETA-GALACTOSIDASE RELATED"/>
    <property type="match status" value="1"/>
</dbReference>
<dbReference type="EMBL" id="JAUQUB010000001">
    <property type="protein sequence ID" value="MDO7880637.1"/>
    <property type="molecule type" value="Genomic_DNA"/>
</dbReference>
<dbReference type="InterPro" id="IPR031330">
    <property type="entry name" value="Gly_Hdrlase_35_cat"/>
</dbReference>
<dbReference type="InterPro" id="IPR017853">
    <property type="entry name" value="GH"/>
</dbReference>
<protein>
    <submittedName>
        <fullName evidence="4">Beta-galactosidase</fullName>
        <ecNumber evidence="4">3.2.1.23</ecNumber>
    </submittedName>
</protein>